<name>A0A518HAV4_9BACT</name>
<evidence type="ECO:0000313" key="2">
    <source>
        <dbReference type="Proteomes" id="UP000317835"/>
    </source>
</evidence>
<proteinExistence type="predicted"/>
<keyword evidence="2" id="KW-1185">Reference proteome</keyword>
<dbReference type="Proteomes" id="UP000317835">
    <property type="component" value="Chromosome"/>
</dbReference>
<reference evidence="1 2" key="1">
    <citation type="submission" date="2019-02" db="EMBL/GenBank/DDBJ databases">
        <title>Deep-cultivation of Planctomycetes and their phenomic and genomic characterization uncovers novel biology.</title>
        <authorList>
            <person name="Wiegand S."/>
            <person name="Jogler M."/>
            <person name="Boedeker C."/>
            <person name="Pinto D."/>
            <person name="Vollmers J."/>
            <person name="Rivas-Marin E."/>
            <person name="Kohn T."/>
            <person name="Peeters S.H."/>
            <person name="Heuer A."/>
            <person name="Rast P."/>
            <person name="Oberbeckmann S."/>
            <person name="Bunk B."/>
            <person name="Jeske O."/>
            <person name="Meyerdierks A."/>
            <person name="Storesund J.E."/>
            <person name="Kallscheuer N."/>
            <person name="Luecker S."/>
            <person name="Lage O.M."/>
            <person name="Pohl T."/>
            <person name="Merkel B.J."/>
            <person name="Hornburger P."/>
            <person name="Mueller R.-W."/>
            <person name="Bruemmer F."/>
            <person name="Labrenz M."/>
            <person name="Spormann A.M."/>
            <person name="Op den Camp H."/>
            <person name="Overmann J."/>
            <person name="Amann R."/>
            <person name="Jetten M.S.M."/>
            <person name="Mascher T."/>
            <person name="Medema M.H."/>
            <person name="Devos D.P."/>
            <person name="Kaster A.-K."/>
            <person name="Ovreas L."/>
            <person name="Rohde M."/>
            <person name="Galperin M.Y."/>
            <person name="Jogler C."/>
        </authorList>
    </citation>
    <scope>NUCLEOTIDE SEQUENCE [LARGE SCALE GENOMIC DNA]</scope>
    <source>
        <strain evidence="1 2">ElP</strain>
    </source>
</reference>
<evidence type="ECO:0000313" key="1">
    <source>
        <dbReference type="EMBL" id="QDV37992.1"/>
    </source>
</evidence>
<dbReference type="EMBL" id="CP036426">
    <property type="protein sequence ID" value="QDV37992.1"/>
    <property type="molecule type" value="Genomic_DNA"/>
</dbReference>
<organism evidence="1 2">
    <name type="scientific">Tautonia plasticadhaerens</name>
    <dbReference type="NCBI Taxonomy" id="2527974"/>
    <lineage>
        <taxon>Bacteria</taxon>
        <taxon>Pseudomonadati</taxon>
        <taxon>Planctomycetota</taxon>
        <taxon>Planctomycetia</taxon>
        <taxon>Isosphaerales</taxon>
        <taxon>Isosphaeraceae</taxon>
        <taxon>Tautonia</taxon>
    </lineage>
</organism>
<dbReference type="KEGG" id="tpla:ElP_59390"/>
<sequence length="232" mass="25101">METFRKLIGRPYRPPRLDRRALAALLVVALAPAIAEAGPLRVRARAIAERVAAQRALLGADAGTTLARQAAAQDGAVRLRQASILDSEAFRRQEAFYAQALQAGMTRVPRPQFLDLLLVPDASGLLPESATIDYLRFRRGLNQARFDRVHPFIGPILERDRIVRTQVPIPLPPVVPEIPTIPPVTPQIPEGPILGGGKPSPQVPVPEPSTLAVWVALGLGGAFALQRRRASA</sequence>
<gene>
    <name evidence="1" type="ORF">ElP_59390</name>
</gene>
<dbReference type="AlphaFoldDB" id="A0A518HAV4"/>
<accession>A0A518HAV4</accession>
<dbReference type="RefSeq" id="WP_145276167.1">
    <property type="nucleotide sequence ID" value="NZ_CP036426.1"/>
</dbReference>
<protein>
    <submittedName>
        <fullName evidence="1">Uncharacterized protein</fullName>
    </submittedName>
</protein>
<dbReference type="OrthoDB" id="9953297at2"/>